<accession>T1CKB5</accession>
<reference evidence="1" key="2">
    <citation type="journal article" date="2014" name="ISME J.">
        <title>Microbial stratification in low pH oxic and suboxic macroscopic growths along an acid mine drainage.</title>
        <authorList>
            <person name="Mendez-Garcia C."/>
            <person name="Mesa V."/>
            <person name="Sprenger R.R."/>
            <person name="Richter M."/>
            <person name="Diez M.S."/>
            <person name="Solano J."/>
            <person name="Bargiela R."/>
            <person name="Golyshina O.V."/>
            <person name="Manteca A."/>
            <person name="Ramos J.L."/>
            <person name="Gallego J.R."/>
            <person name="Llorente I."/>
            <person name="Martins Dos Santos V.A."/>
            <person name="Jensen O.N."/>
            <person name="Pelaez A.I."/>
            <person name="Sanchez J."/>
            <person name="Ferrer M."/>
        </authorList>
    </citation>
    <scope>NUCLEOTIDE SEQUENCE</scope>
</reference>
<gene>
    <name evidence="1" type="ORF">B2A_00407</name>
</gene>
<dbReference type="Pfam" id="PF23023">
    <property type="entry name" value="Anti-Pycsar_Apyc1"/>
    <property type="match status" value="1"/>
</dbReference>
<name>T1CKB5_9ZZZZ</name>
<sequence length="99" mass="11151">MNREAQVAGRALAGIPGLGPFRWLLYSRNVPEPVQITFLGTAGSWPTKERNASAIAVDLEREVVLLDCGEGTQRQLFQSPISFMRVRRIFLTHFHGDHF</sequence>
<dbReference type="SUPFAM" id="SSF56281">
    <property type="entry name" value="Metallo-hydrolase/oxidoreductase"/>
    <property type="match status" value="1"/>
</dbReference>
<dbReference type="PANTHER" id="PTHR46018">
    <property type="entry name" value="ZINC PHOSPHODIESTERASE ELAC PROTEIN 1"/>
    <property type="match status" value="1"/>
</dbReference>
<protein>
    <submittedName>
        <fullName evidence="1">Ribonuclease Z</fullName>
    </submittedName>
</protein>
<dbReference type="PANTHER" id="PTHR46018:SF2">
    <property type="entry name" value="ZINC PHOSPHODIESTERASE ELAC PROTEIN 1"/>
    <property type="match status" value="1"/>
</dbReference>
<dbReference type="Gene3D" id="3.60.15.10">
    <property type="entry name" value="Ribonuclease Z/Hydroxyacylglutathione hydrolase-like"/>
    <property type="match status" value="1"/>
</dbReference>
<dbReference type="EMBL" id="AUZZ01000320">
    <property type="protein sequence ID" value="EQD68505.1"/>
    <property type="molecule type" value="Genomic_DNA"/>
</dbReference>
<dbReference type="GO" id="GO:0046872">
    <property type="term" value="F:metal ion binding"/>
    <property type="evidence" value="ECO:0007669"/>
    <property type="project" value="UniProtKB-KW"/>
</dbReference>
<evidence type="ECO:0000313" key="1">
    <source>
        <dbReference type="EMBL" id="EQD68505.1"/>
    </source>
</evidence>
<dbReference type="AlphaFoldDB" id="T1CKB5"/>
<proteinExistence type="predicted"/>
<dbReference type="InterPro" id="IPR036866">
    <property type="entry name" value="RibonucZ/Hydroxyglut_hydro"/>
</dbReference>
<comment type="caution">
    <text evidence="1">The sequence shown here is derived from an EMBL/GenBank/DDBJ whole genome shotgun (WGS) entry which is preliminary data.</text>
</comment>
<feature type="non-terminal residue" evidence="1">
    <location>
        <position position="99"/>
    </location>
</feature>
<reference evidence="1" key="1">
    <citation type="submission" date="2013-08" db="EMBL/GenBank/DDBJ databases">
        <authorList>
            <person name="Mendez C."/>
            <person name="Richter M."/>
            <person name="Ferrer M."/>
            <person name="Sanchez J."/>
        </authorList>
    </citation>
    <scope>NUCLEOTIDE SEQUENCE</scope>
</reference>
<dbReference type="GO" id="GO:0042781">
    <property type="term" value="F:3'-tRNA processing endoribonuclease activity"/>
    <property type="evidence" value="ECO:0007669"/>
    <property type="project" value="TreeGrafter"/>
</dbReference>
<organism evidence="1">
    <name type="scientific">mine drainage metagenome</name>
    <dbReference type="NCBI Taxonomy" id="410659"/>
    <lineage>
        <taxon>unclassified sequences</taxon>
        <taxon>metagenomes</taxon>
        <taxon>ecological metagenomes</taxon>
    </lineage>
</organism>